<evidence type="ECO:0000256" key="5">
    <source>
        <dbReference type="HAMAP-Rule" id="MF_01334"/>
    </source>
</evidence>
<dbReference type="GO" id="GO:0006412">
    <property type="term" value="P:translation"/>
    <property type="evidence" value="ECO:0007669"/>
    <property type="project" value="UniProtKB-UniRule"/>
</dbReference>
<dbReference type="CDD" id="cd00495">
    <property type="entry name" value="Ribosomal_L25_TL5_CTC"/>
    <property type="match status" value="1"/>
</dbReference>
<keyword evidence="3 5" id="KW-0689">Ribosomal protein</keyword>
<dbReference type="Gene3D" id="2.170.120.20">
    <property type="entry name" value="Ribosomal protein L25, beta domain"/>
    <property type="match status" value="1"/>
</dbReference>
<proteinExistence type="inferred from homology"/>
<evidence type="ECO:0000259" key="7">
    <source>
        <dbReference type="Pfam" id="PF14693"/>
    </source>
</evidence>
<dbReference type="SUPFAM" id="SSF50715">
    <property type="entry name" value="Ribosomal protein L25-like"/>
    <property type="match status" value="1"/>
</dbReference>
<comment type="caution">
    <text evidence="8">The sequence shown here is derived from an EMBL/GenBank/DDBJ whole genome shotgun (WGS) entry which is preliminary data.</text>
</comment>
<evidence type="ECO:0000313" key="8">
    <source>
        <dbReference type="EMBL" id="HJD52988.1"/>
    </source>
</evidence>
<dbReference type="InterPro" id="IPR011035">
    <property type="entry name" value="Ribosomal_bL25/Gln-tRNA_synth"/>
</dbReference>
<comment type="similarity">
    <text evidence="5">Belongs to the bacterial ribosomal protein bL25 family. CTC subfamily.</text>
</comment>
<comment type="subunit">
    <text evidence="5">Part of the 50S ribosomal subunit; part of the 5S rRNA/L5/L18/L25 subcomplex. Contacts the 5S rRNA. Binds to the 5S rRNA independently of L5 and L18.</text>
</comment>
<dbReference type="PANTHER" id="PTHR33284">
    <property type="entry name" value="RIBOSOMAL PROTEIN L25/GLN-TRNA SYNTHETASE, ANTI-CODON-BINDING DOMAIN-CONTAINING PROTEIN"/>
    <property type="match status" value="1"/>
</dbReference>
<dbReference type="PANTHER" id="PTHR33284:SF1">
    <property type="entry name" value="RIBOSOMAL PROTEIN L25_GLN-TRNA SYNTHETASE, ANTI-CODON-BINDING DOMAIN-CONTAINING PROTEIN"/>
    <property type="match status" value="1"/>
</dbReference>
<dbReference type="Pfam" id="PF01386">
    <property type="entry name" value="Ribosomal_L25p"/>
    <property type="match status" value="1"/>
</dbReference>
<keyword evidence="1 5" id="KW-0699">rRNA-binding</keyword>
<feature type="domain" description="Large ribosomal subunit protein bL25 beta" evidence="7">
    <location>
        <begin position="99"/>
        <end position="178"/>
    </location>
</feature>
<dbReference type="Proteomes" id="UP000787625">
    <property type="component" value="Unassembled WGS sequence"/>
</dbReference>
<dbReference type="InterPro" id="IPR029751">
    <property type="entry name" value="Ribosomal_L25_dom"/>
</dbReference>
<feature type="domain" description="Large ribosomal subunit protein bL25 L25" evidence="6">
    <location>
        <begin position="6"/>
        <end position="90"/>
    </location>
</feature>
<reference evidence="8" key="2">
    <citation type="submission" date="2021-04" db="EMBL/GenBank/DDBJ databases">
        <authorList>
            <person name="Gilroy R."/>
        </authorList>
    </citation>
    <scope>NUCLEOTIDE SEQUENCE</scope>
    <source>
        <strain evidence="8">MalCec1-1739</strain>
    </source>
</reference>
<sequence>MKTIQINATARNEYGKKVAKHLRKEGKVPCVVYGLGEHMDITVSEDELRKLIYTPHIYIVELNIDGKIYPTVLKDAQYHPVKDNVLHVDFLRINEEKPVEIEIPVVLDGLAEGVRAGGKMNLRMRKLRVKGIFTNIPERLHIDVTKLGLGKSIQVGELSFEGLELTNAKESVVCAVQLTRAARGAQAAAANS</sequence>
<evidence type="ECO:0000256" key="4">
    <source>
        <dbReference type="ARBA" id="ARBA00023274"/>
    </source>
</evidence>
<evidence type="ECO:0000259" key="6">
    <source>
        <dbReference type="Pfam" id="PF01386"/>
    </source>
</evidence>
<evidence type="ECO:0000256" key="1">
    <source>
        <dbReference type="ARBA" id="ARBA00022730"/>
    </source>
</evidence>
<organism evidence="8 9">
    <name type="scientific">Candidatus Avibacteroides avistercoris</name>
    <dbReference type="NCBI Taxonomy" id="2840690"/>
    <lineage>
        <taxon>Bacteria</taxon>
        <taxon>Pseudomonadati</taxon>
        <taxon>Bacteroidota</taxon>
        <taxon>Bacteroidia</taxon>
        <taxon>Bacteroidales</taxon>
        <taxon>Bacteroidaceae</taxon>
        <taxon>Bacteroidaceae incertae sedis</taxon>
        <taxon>Candidatus Avibacteroides</taxon>
    </lineage>
</organism>
<dbReference type="HAMAP" id="MF_01334">
    <property type="entry name" value="Ribosomal_bL25_CTC"/>
    <property type="match status" value="1"/>
</dbReference>
<evidence type="ECO:0000256" key="3">
    <source>
        <dbReference type="ARBA" id="ARBA00022980"/>
    </source>
</evidence>
<dbReference type="InterPro" id="IPR020057">
    <property type="entry name" value="Ribosomal_bL25_b-dom"/>
</dbReference>
<dbReference type="NCBIfam" id="TIGR00731">
    <property type="entry name" value="bL25_bact_ctc"/>
    <property type="match status" value="1"/>
</dbReference>
<evidence type="ECO:0000256" key="2">
    <source>
        <dbReference type="ARBA" id="ARBA00022884"/>
    </source>
</evidence>
<dbReference type="Pfam" id="PF14693">
    <property type="entry name" value="Ribosomal_TL5_C"/>
    <property type="match status" value="1"/>
</dbReference>
<reference evidence="8" key="1">
    <citation type="journal article" date="2021" name="PeerJ">
        <title>Extensive microbial diversity within the chicken gut microbiome revealed by metagenomics and culture.</title>
        <authorList>
            <person name="Gilroy R."/>
            <person name="Ravi A."/>
            <person name="Getino M."/>
            <person name="Pursley I."/>
            <person name="Horton D.L."/>
            <person name="Alikhan N.F."/>
            <person name="Baker D."/>
            <person name="Gharbi K."/>
            <person name="Hall N."/>
            <person name="Watson M."/>
            <person name="Adriaenssens E.M."/>
            <person name="Foster-Nyarko E."/>
            <person name="Jarju S."/>
            <person name="Secka A."/>
            <person name="Antonio M."/>
            <person name="Oren A."/>
            <person name="Chaudhuri R.R."/>
            <person name="La Ragione R."/>
            <person name="Hildebrand F."/>
            <person name="Pallen M.J."/>
        </authorList>
    </citation>
    <scope>NUCLEOTIDE SEQUENCE</scope>
    <source>
        <strain evidence="8">MalCec1-1739</strain>
    </source>
</reference>
<dbReference type="NCBIfam" id="NF004132">
    <property type="entry name" value="PRK05618.2-2"/>
    <property type="match status" value="1"/>
</dbReference>
<dbReference type="InterPro" id="IPR001021">
    <property type="entry name" value="Ribosomal_bL25_long"/>
</dbReference>
<dbReference type="Gene3D" id="2.40.240.10">
    <property type="entry name" value="Ribosomal Protein L25, Chain P"/>
    <property type="match status" value="1"/>
</dbReference>
<dbReference type="InterPro" id="IPR020056">
    <property type="entry name" value="Rbsml_bL25/Gln-tRNA_synth_N"/>
</dbReference>
<protein>
    <recommendedName>
        <fullName evidence="5">Large ribosomal subunit protein bL25</fullName>
    </recommendedName>
    <alternativeName>
        <fullName evidence="5">General stress protein CTC</fullName>
    </alternativeName>
</protein>
<accession>A0A9D2ZUA4</accession>
<dbReference type="InterPro" id="IPR037121">
    <property type="entry name" value="Ribosomal_bL25_C"/>
</dbReference>
<evidence type="ECO:0000313" key="9">
    <source>
        <dbReference type="Proteomes" id="UP000787625"/>
    </source>
</evidence>
<keyword evidence="4 5" id="KW-0687">Ribonucleoprotein</keyword>
<gene>
    <name evidence="5" type="primary">rplY</name>
    <name evidence="5" type="synonym">ctc</name>
    <name evidence="8" type="ORF">IAA93_04610</name>
</gene>
<comment type="function">
    <text evidence="5">This is one of the proteins that binds to the 5S RNA in the ribosome where it forms part of the central protuberance.</text>
</comment>
<dbReference type="GO" id="GO:0008097">
    <property type="term" value="F:5S rRNA binding"/>
    <property type="evidence" value="ECO:0007669"/>
    <property type="project" value="InterPro"/>
</dbReference>
<dbReference type="GO" id="GO:0022625">
    <property type="term" value="C:cytosolic large ribosomal subunit"/>
    <property type="evidence" value="ECO:0007669"/>
    <property type="project" value="TreeGrafter"/>
</dbReference>
<dbReference type="AlphaFoldDB" id="A0A9D2ZUA4"/>
<dbReference type="InterPro" id="IPR020930">
    <property type="entry name" value="Ribosomal_uL5_bac-type"/>
</dbReference>
<dbReference type="GO" id="GO:0003735">
    <property type="term" value="F:structural constituent of ribosome"/>
    <property type="evidence" value="ECO:0007669"/>
    <property type="project" value="InterPro"/>
</dbReference>
<keyword evidence="2 5" id="KW-0694">RNA-binding</keyword>
<name>A0A9D2ZUA4_9BACT</name>
<dbReference type="EMBL" id="DWUP01000095">
    <property type="protein sequence ID" value="HJD52988.1"/>
    <property type="molecule type" value="Genomic_DNA"/>
</dbReference>